<dbReference type="PANTHER" id="PTHR43464">
    <property type="entry name" value="METHYLTRANSFERASE"/>
    <property type="match status" value="1"/>
</dbReference>
<keyword evidence="1 5" id="KW-0489">Methyltransferase</keyword>
<dbReference type="GeneID" id="5144575"/>
<evidence type="ECO:0000256" key="3">
    <source>
        <dbReference type="ARBA" id="ARBA00022691"/>
    </source>
</evidence>
<evidence type="ECO:0000256" key="1">
    <source>
        <dbReference type="ARBA" id="ARBA00022603"/>
    </source>
</evidence>
<dbReference type="STRING" id="351160.RCIX2438"/>
<gene>
    <name evidence="5" type="ORF">RCIX2438</name>
</gene>
<accession>Q0W270</accession>
<dbReference type="Gene3D" id="2.20.25.110">
    <property type="entry name" value="S-adenosyl-L-methionine-dependent methyltransferases"/>
    <property type="match status" value="1"/>
</dbReference>
<evidence type="ECO:0000313" key="6">
    <source>
        <dbReference type="Proteomes" id="UP000000663"/>
    </source>
</evidence>
<dbReference type="OrthoDB" id="1018at2157"/>
<dbReference type="Proteomes" id="UP000000663">
    <property type="component" value="Chromosome"/>
</dbReference>
<keyword evidence="3" id="KW-0949">S-adenosyl-L-methionine</keyword>
<keyword evidence="2" id="KW-0808">Transferase</keyword>
<dbReference type="PANTHER" id="PTHR43464:SF19">
    <property type="entry name" value="UBIQUINONE BIOSYNTHESIS O-METHYLTRANSFERASE, MITOCHONDRIAL"/>
    <property type="match status" value="1"/>
</dbReference>
<dbReference type="AlphaFoldDB" id="Q0W270"/>
<name>Q0W270_METAR</name>
<dbReference type="GO" id="GO:0008168">
    <property type="term" value="F:methyltransferase activity"/>
    <property type="evidence" value="ECO:0007669"/>
    <property type="project" value="UniProtKB-KW"/>
</dbReference>
<dbReference type="InterPro" id="IPR029063">
    <property type="entry name" value="SAM-dependent_MTases_sf"/>
</dbReference>
<organism evidence="5 6">
    <name type="scientific">Methanocella arvoryzae (strain DSM 22066 / NBRC 105507 / MRE50)</name>
    <dbReference type="NCBI Taxonomy" id="351160"/>
    <lineage>
        <taxon>Archaea</taxon>
        <taxon>Methanobacteriati</taxon>
        <taxon>Methanobacteriota</taxon>
        <taxon>Stenosarchaea group</taxon>
        <taxon>Methanomicrobia</taxon>
        <taxon>Methanocellales</taxon>
        <taxon>Methanocellaceae</taxon>
        <taxon>Methanocella</taxon>
    </lineage>
</organism>
<dbReference type="EMBL" id="AM114193">
    <property type="protein sequence ID" value="CAJ37523.1"/>
    <property type="molecule type" value="Genomic_DNA"/>
</dbReference>
<evidence type="ECO:0000259" key="4">
    <source>
        <dbReference type="Pfam" id="PF13649"/>
    </source>
</evidence>
<proteinExistence type="predicted"/>
<protein>
    <submittedName>
        <fullName evidence="5">Predicted SAM-dependent methyltransferase</fullName>
    </submittedName>
</protein>
<evidence type="ECO:0000313" key="5">
    <source>
        <dbReference type="EMBL" id="CAJ37523.1"/>
    </source>
</evidence>
<feature type="domain" description="Methyltransferase" evidence="4">
    <location>
        <begin position="39"/>
        <end position="136"/>
    </location>
</feature>
<keyword evidence="6" id="KW-1185">Reference proteome</keyword>
<dbReference type="eggNOG" id="arCOG01791">
    <property type="taxonomic scope" value="Archaea"/>
</dbReference>
<dbReference type="Pfam" id="PF13649">
    <property type="entry name" value="Methyltransf_25"/>
    <property type="match status" value="1"/>
</dbReference>
<evidence type="ECO:0000256" key="2">
    <source>
        <dbReference type="ARBA" id="ARBA00022679"/>
    </source>
</evidence>
<reference evidence="5 6" key="1">
    <citation type="journal article" date="2006" name="Science">
        <title>Genome of rice cluster I archaea -- the key methane producers in the rice rhizosphere.</title>
        <authorList>
            <person name="Erkel C."/>
            <person name="Kube M."/>
            <person name="Reinhardt R."/>
            <person name="Liesack W."/>
        </authorList>
    </citation>
    <scope>NUCLEOTIDE SEQUENCE [LARGE SCALE GENOMIC DNA]</scope>
    <source>
        <strain evidence="6">DSM 22066 / NBRC 105507 / MRE50</strain>
    </source>
</reference>
<dbReference type="SUPFAM" id="SSF53335">
    <property type="entry name" value="S-adenosyl-L-methionine-dependent methyltransferases"/>
    <property type="match status" value="1"/>
</dbReference>
<dbReference type="GO" id="GO:0032259">
    <property type="term" value="P:methylation"/>
    <property type="evidence" value="ECO:0007669"/>
    <property type="project" value="UniProtKB-KW"/>
</dbReference>
<dbReference type="RefSeq" id="WP_012035059.1">
    <property type="nucleotide sequence ID" value="NC_009464.1"/>
</dbReference>
<dbReference type="Gene3D" id="3.40.50.150">
    <property type="entry name" value="Vaccinia Virus protein VP39"/>
    <property type="match status" value="1"/>
</dbReference>
<dbReference type="KEGG" id="rci:RCIX2438"/>
<dbReference type="CDD" id="cd02440">
    <property type="entry name" value="AdoMet_MTases"/>
    <property type="match status" value="1"/>
</dbReference>
<sequence length="251" mass="28934">MDSYTGFAERFDLLIDWDRRRKREETFFRRVLPEKAKSVLDCHCGTGFHCAMLSEMGYYTEGVDCSEDMLRVAVRNLEARGLSVRLHKADVKEMQSVLDRKFDCVLSMGNSLPHEPTDDCLLKALASMRQALVPGGICIIHMEDYDALYKDHDRFIPSTYRRHQNGAEAFIFAIDYFQDQVVFNILSIIEREGNAEFHADVVKYNPVSVKKMERLIQEAGFTDLAIYCDFRLTPHGMRESYDVIFVAYAPA</sequence>
<dbReference type="InterPro" id="IPR041698">
    <property type="entry name" value="Methyltransf_25"/>
</dbReference>